<dbReference type="OrthoDB" id="331021at2157"/>
<feature type="transmembrane region" description="Helical" evidence="1">
    <location>
        <begin position="133"/>
        <end position="155"/>
    </location>
</feature>
<dbReference type="Pfam" id="PF24035">
    <property type="entry name" value="DUF7344"/>
    <property type="match status" value="1"/>
</dbReference>
<proteinExistence type="predicted"/>
<keyword evidence="1" id="KW-1133">Transmembrane helix</keyword>
<protein>
    <recommendedName>
        <fullName evidence="2">DUF7344 domain-containing protein</fullName>
    </recommendedName>
</protein>
<dbReference type="AlphaFoldDB" id="A0A4U5JF10"/>
<feature type="transmembrane region" description="Helical" evidence="1">
    <location>
        <begin position="161"/>
        <end position="180"/>
    </location>
</feature>
<dbReference type="EMBL" id="QKNX01000002">
    <property type="protein sequence ID" value="TKR26488.1"/>
    <property type="molecule type" value="Genomic_DNA"/>
</dbReference>
<keyword evidence="4" id="KW-1185">Reference proteome</keyword>
<organism evidence="3 4">
    <name type="scientific">Natronomonas salsuginis</name>
    <dbReference type="NCBI Taxonomy" id="2217661"/>
    <lineage>
        <taxon>Archaea</taxon>
        <taxon>Methanobacteriati</taxon>
        <taxon>Methanobacteriota</taxon>
        <taxon>Stenosarchaea group</taxon>
        <taxon>Halobacteria</taxon>
        <taxon>Halobacteriales</taxon>
        <taxon>Natronomonadaceae</taxon>
        <taxon>Natronomonas</taxon>
    </lineage>
</organism>
<keyword evidence="1" id="KW-0812">Transmembrane</keyword>
<evidence type="ECO:0000259" key="2">
    <source>
        <dbReference type="Pfam" id="PF24035"/>
    </source>
</evidence>
<keyword evidence="1" id="KW-0472">Membrane</keyword>
<evidence type="ECO:0000256" key="1">
    <source>
        <dbReference type="SAM" id="Phobius"/>
    </source>
</evidence>
<reference evidence="3 4" key="1">
    <citation type="submission" date="2019-04" db="EMBL/GenBank/DDBJ databases">
        <title>Natronomonas sp. F20-122 a newhaloarchaeon isolated from a saline saltern of Isla Bacuta, Huelva, Spain.</title>
        <authorList>
            <person name="Duran-Viseras A."/>
            <person name="Sanchez-Porro C."/>
            <person name="Ventosa A."/>
        </authorList>
    </citation>
    <scope>NUCLEOTIDE SEQUENCE [LARGE SCALE GENOMIC DNA]</scope>
    <source>
        <strain evidence="3 4">F20-122</strain>
    </source>
</reference>
<dbReference type="Proteomes" id="UP000308037">
    <property type="component" value="Unassembled WGS sequence"/>
</dbReference>
<evidence type="ECO:0000313" key="3">
    <source>
        <dbReference type="EMBL" id="TKR26488.1"/>
    </source>
</evidence>
<dbReference type="InterPro" id="IPR055768">
    <property type="entry name" value="DUF7344"/>
</dbReference>
<feature type="domain" description="DUF7344" evidence="2">
    <location>
        <begin position="29"/>
        <end position="108"/>
    </location>
</feature>
<name>A0A4U5JF10_9EURY</name>
<sequence length="215" mass="23683">MEAVETVVESVDSTSDAHVSPALTEDELFDVLSNRRRRYAIHFLKREDAPVGIGTLAEQIAAWENEIELHAVSCAQRKRVYTALQQIHLPQMAEAGVIEFDDRSGVVEPTIAMGAMDIYVDLVEGRDIPWSGYYLGLSVVGLAVMTAAWIGLWPLSTLPDIALGIFMFVTVAVFAAAHHYHMTRQRLGRTEKPAEIHYLASDSDSDSDAPTAGNR</sequence>
<comment type="caution">
    <text evidence="3">The sequence shown here is derived from an EMBL/GenBank/DDBJ whole genome shotgun (WGS) entry which is preliminary data.</text>
</comment>
<evidence type="ECO:0000313" key="4">
    <source>
        <dbReference type="Proteomes" id="UP000308037"/>
    </source>
</evidence>
<gene>
    <name evidence="3" type="ORF">DM868_07110</name>
</gene>
<accession>A0A4U5JF10</accession>